<evidence type="ECO:0000313" key="4">
    <source>
        <dbReference type="Proteomes" id="UP000807716"/>
    </source>
</evidence>
<feature type="compositionally biased region" description="Low complexity" evidence="2">
    <location>
        <begin position="19"/>
        <end position="42"/>
    </location>
</feature>
<dbReference type="EMBL" id="JAAAJB010001244">
    <property type="protein sequence ID" value="KAG0248510.1"/>
    <property type="molecule type" value="Genomic_DNA"/>
</dbReference>
<name>A0A9P6TVL3_9FUNG</name>
<keyword evidence="1" id="KW-0175">Coiled coil</keyword>
<dbReference type="AlphaFoldDB" id="A0A9P6TVL3"/>
<reference evidence="3" key="1">
    <citation type="journal article" date="2020" name="Fungal Divers.">
        <title>Resolving the Mortierellaceae phylogeny through synthesis of multi-gene phylogenetics and phylogenomics.</title>
        <authorList>
            <person name="Vandepol N."/>
            <person name="Liber J."/>
            <person name="Desiro A."/>
            <person name="Na H."/>
            <person name="Kennedy M."/>
            <person name="Barry K."/>
            <person name="Grigoriev I.V."/>
            <person name="Miller A.N."/>
            <person name="O'Donnell K."/>
            <person name="Stajich J.E."/>
            <person name="Bonito G."/>
        </authorList>
    </citation>
    <scope>NUCLEOTIDE SEQUENCE</scope>
    <source>
        <strain evidence="3">BC1065</strain>
    </source>
</reference>
<dbReference type="Proteomes" id="UP000807716">
    <property type="component" value="Unassembled WGS sequence"/>
</dbReference>
<protein>
    <submittedName>
        <fullName evidence="3">Uncharacterized protein</fullName>
    </submittedName>
</protein>
<feature type="coiled-coil region" evidence="1">
    <location>
        <begin position="96"/>
        <end position="137"/>
    </location>
</feature>
<comment type="caution">
    <text evidence="3">The sequence shown here is derived from an EMBL/GenBank/DDBJ whole genome shotgun (WGS) entry which is preliminary data.</text>
</comment>
<evidence type="ECO:0000256" key="1">
    <source>
        <dbReference type="SAM" id="Coils"/>
    </source>
</evidence>
<gene>
    <name evidence="3" type="ORF">DFQ27_000860</name>
</gene>
<evidence type="ECO:0000256" key="2">
    <source>
        <dbReference type="SAM" id="MobiDB-lite"/>
    </source>
</evidence>
<feature type="region of interest" description="Disordered" evidence="2">
    <location>
        <begin position="1"/>
        <end position="61"/>
    </location>
</feature>
<organism evidence="3 4">
    <name type="scientific">Actinomortierella ambigua</name>
    <dbReference type="NCBI Taxonomy" id="1343610"/>
    <lineage>
        <taxon>Eukaryota</taxon>
        <taxon>Fungi</taxon>
        <taxon>Fungi incertae sedis</taxon>
        <taxon>Mucoromycota</taxon>
        <taxon>Mortierellomycotina</taxon>
        <taxon>Mortierellomycetes</taxon>
        <taxon>Mortierellales</taxon>
        <taxon>Mortierellaceae</taxon>
        <taxon>Actinomortierella</taxon>
    </lineage>
</organism>
<proteinExistence type="predicted"/>
<evidence type="ECO:0000313" key="3">
    <source>
        <dbReference type="EMBL" id="KAG0248510.1"/>
    </source>
</evidence>
<accession>A0A9P6TVL3</accession>
<keyword evidence="4" id="KW-1185">Reference proteome</keyword>
<sequence>MTQNWNAGRKVAHKAPVLSDNSDSGTTSSPPSSEGETSSASSIAENERPPAKKRKGDFGNDSLDAFLEKISTKTTESDSKVVELLSTGQGALVGSLEHAREQVTTLSGLLEEAHKKVADLTDQLGEAQARLAQEKMAWAEEKIAWSNEKFELRLRINDLERQAK</sequence>